<evidence type="ECO:0000313" key="1">
    <source>
        <dbReference type="EMBL" id="SIS55463.1"/>
    </source>
</evidence>
<dbReference type="RefSeq" id="WP_076344326.1">
    <property type="nucleotide sequence ID" value="NZ_FTOO01000001.1"/>
</dbReference>
<evidence type="ECO:0000313" key="2">
    <source>
        <dbReference type="Proteomes" id="UP000186156"/>
    </source>
</evidence>
<dbReference type="Gene3D" id="2.60.300.12">
    <property type="entry name" value="HesB-like domain"/>
    <property type="match status" value="1"/>
</dbReference>
<dbReference type="InterPro" id="IPR035903">
    <property type="entry name" value="HesB-like_dom_sf"/>
</dbReference>
<gene>
    <name evidence="1" type="ORF">SAMN05421799_101298</name>
</gene>
<dbReference type="STRING" id="252246.SAMN05421799_101298"/>
<dbReference type="OrthoDB" id="2376540at2"/>
<accession>A0A1N7K1J8</accession>
<dbReference type="Proteomes" id="UP000186156">
    <property type="component" value="Unassembled WGS sequence"/>
</dbReference>
<organism evidence="1 2">
    <name type="scientific">Alicyclobacillus vulcanalis</name>
    <dbReference type="NCBI Taxonomy" id="252246"/>
    <lineage>
        <taxon>Bacteria</taxon>
        <taxon>Bacillati</taxon>
        <taxon>Bacillota</taxon>
        <taxon>Bacilli</taxon>
        <taxon>Bacillales</taxon>
        <taxon>Alicyclobacillaceae</taxon>
        <taxon>Alicyclobacillus</taxon>
    </lineage>
</organism>
<keyword evidence="2" id="KW-1185">Reference proteome</keyword>
<sequence length="96" mass="10399">MQVTDRAVEALSRLAQEELRTGELIRVDRAYRCGGPPFQVVIDDTKGPLDTTLRFEGAQGAVDVTVAQAIVKLLADVVLDYGEDGFVFEEAAKLGC</sequence>
<reference evidence="2" key="1">
    <citation type="submission" date="2017-01" db="EMBL/GenBank/DDBJ databases">
        <authorList>
            <person name="Varghese N."/>
            <person name="Submissions S."/>
        </authorList>
    </citation>
    <scope>NUCLEOTIDE SEQUENCE [LARGE SCALE GENOMIC DNA]</scope>
    <source>
        <strain evidence="2">DSM 16176</strain>
    </source>
</reference>
<name>A0A1N7K1J8_9BACL</name>
<dbReference type="SUPFAM" id="SSF89360">
    <property type="entry name" value="HesB-like domain"/>
    <property type="match status" value="1"/>
</dbReference>
<protein>
    <submittedName>
        <fullName evidence="1">Fe-S cluster assembly iron-binding protein IscA</fullName>
    </submittedName>
</protein>
<proteinExistence type="predicted"/>
<dbReference type="AlphaFoldDB" id="A0A1N7K1J8"/>
<dbReference type="EMBL" id="FTOO01000001">
    <property type="protein sequence ID" value="SIS55463.1"/>
    <property type="molecule type" value="Genomic_DNA"/>
</dbReference>